<evidence type="ECO:0000313" key="2">
    <source>
        <dbReference type="Proteomes" id="UP001257659"/>
    </source>
</evidence>
<evidence type="ECO:0000313" key="1">
    <source>
        <dbReference type="EMBL" id="MDR6300140.1"/>
    </source>
</evidence>
<accession>A0ABU1K3F3</accession>
<protein>
    <submittedName>
        <fullName evidence="1">Uncharacterized protein</fullName>
    </submittedName>
</protein>
<sequence length="88" mass="10428">MKPKYTPNFITLNQLFKKHLDLDEKPIVILINDEIMSEDYKEFLVDENFILKIIVNNLTTSQKNTEVNLIKIITKTSEKHTKSERNTY</sequence>
<dbReference type="EMBL" id="JAVDQA010000001">
    <property type="protein sequence ID" value="MDR6300140.1"/>
    <property type="molecule type" value="Genomic_DNA"/>
</dbReference>
<organism evidence="1 2">
    <name type="scientific">Mesonia maritima</name>
    <dbReference type="NCBI Taxonomy" id="1793873"/>
    <lineage>
        <taxon>Bacteria</taxon>
        <taxon>Pseudomonadati</taxon>
        <taxon>Bacteroidota</taxon>
        <taxon>Flavobacteriia</taxon>
        <taxon>Flavobacteriales</taxon>
        <taxon>Flavobacteriaceae</taxon>
        <taxon>Mesonia</taxon>
    </lineage>
</organism>
<keyword evidence="2" id="KW-1185">Reference proteome</keyword>
<proteinExistence type="predicted"/>
<gene>
    <name evidence="1" type="ORF">GGR31_000756</name>
</gene>
<name>A0ABU1K3F3_9FLAO</name>
<dbReference type="RefSeq" id="WP_309727045.1">
    <property type="nucleotide sequence ID" value="NZ_JAVDQA010000001.1"/>
</dbReference>
<comment type="caution">
    <text evidence="1">The sequence shown here is derived from an EMBL/GenBank/DDBJ whole genome shotgun (WGS) entry which is preliminary data.</text>
</comment>
<dbReference type="Proteomes" id="UP001257659">
    <property type="component" value="Unassembled WGS sequence"/>
</dbReference>
<reference evidence="1 2" key="1">
    <citation type="submission" date="2023-07" db="EMBL/GenBank/DDBJ databases">
        <title>Genomic Encyclopedia of Type Strains, Phase IV (KMG-IV): sequencing the most valuable type-strain genomes for metagenomic binning, comparative biology and taxonomic classification.</title>
        <authorList>
            <person name="Goeker M."/>
        </authorList>
    </citation>
    <scope>NUCLEOTIDE SEQUENCE [LARGE SCALE GENOMIC DNA]</scope>
    <source>
        <strain evidence="1 2">DSM 102814</strain>
    </source>
</reference>